<organism evidence="2 3">
    <name type="scientific">Microbacterium algeriense</name>
    <dbReference type="NCBI Taxonomy" id="2615184"/>
    <lineage>
        <taxon>Bacteria</taxon>
        <taxon>Bacillati</taxon>
        <taxon>Actinomycetota</taxon>
        <taxon>Actinomycetes</taxon>
        <taxon>Micrococcales</taxon>
        <taxon>Microbacteriaceae</taxon>
        <taxon>Microbacterium</taxon>
    </lineage>
</organism>
<evidence type="ECO:0000259" key="1">
    <source>
        <dbReference type="Pfam" id="PF01471"/>
    </source>
</evidence>
<sequence>MTDSQNAAARPRPGRGALVVVAITLLLIGAASAWAVATILGPTEDPLASTGHSFVAVEQGTVGQALNLNTMAEWSQQPIGTNRAAGVVTDVAVEAGEEVVSGAVLYTIDLQPVVIAQGAVPMFRPLGPDSAGPDVRQLQEMLRAVGQYDGRIDGLFGEGTRSAVSHWQAAIGAPATGVVDTGDVIFVPALPTRVTLDTTVIVRGATLSGGEIVVNGLSSTPTFEIPVTEAQAAMMPAGTRVEITAPRGETWEAVAEEQLRSDEGAIAIRLRGPNEKSICAHACAEITPTGKTALGSRIIVVEEVEGLVVPSAALVTVADGSTAVVDEEGRQQRVGIVASAQGMSVVTGVREGLRVQTPASGTARR</sequence>
<dbReference type="EMBL" id="WAAO01000001">
    <property type="protein sequence ID" value="KAB1866896.1"/>
    <property type="molecule type" value="Genomic_DNA"/>
</dbReference>
<accession>A0ABQ6VAX8</accession>
<protein>
    <submittedName>
        <fullName evidence="2">Peptidoglycan-binding protein</fullName>
    </submittedName>
</protein>
<reference evidence="3" key="1">
    <citation type="submission" date="2019-09" db="EMBL/GenBank/DDBJ databases">
        <title>Whole genome sequencing of Microbacterium maritypicum.</title>
        <authorList>
            <person name="Lenchi N."/>
        </authorList>
    </citation>
    <scope>NUCLEOTIDE SEQUENCE [LARGE SCALE GENOMIC DNA]</scope>
    <source>
        <strain evidence="3">G1</strain>
    </source>
</reference>
<proteinExistence type="predicted"/>
<keyword evidence="3" id="KW-1185">Reference proteome</keyword>
<feature type="domain" description="Peptidoglycan binding-like" evidence="1">
    <location>
        <begin position="132"/>
        <end position="181"/>
    </location>
</feature>
<dbReference type="InterPro" id="IPR002477">
    <property type="entry name" value="Peptidoglycan-bd-like"/>
</dbReference>
<name>A0ABQ6VAX8_9MICO</name>
<dbReference type="SUPFAM" id="SSF47090">
    <property type="entry name" value="PGBD-like"/>
    <property type="match status" value="1"/>
</dbReference>
<dbReference type="Pfam" id="PF01471">
    <property type="entry name" value="PG_binding_1"/>
    <property type="match status" value="1"/>
</dbReference>
<evidence type="ECO:0000313" key="3">
    <source>
        <dbReference type="Proteomes" id="UP000478836"/>
    </source>
</evidence>
<dbReference type="Gene3D" id="1.10.101.10">
    <property type="entry name" value="PGBD-like superfamily/PGBD"/>
    <property type="match status" value="1"/>
</dbReference>
<dbReference type="InterPro" id="IPR036366">
    <property type="entry name" value="PGBDSf"/>
</dbReference>
<gene>
    <name evidence="2" type="ORF">F6A08_03545</name>
</gene>
<comment type="caution">
    <text evidence="2">The sequence shown here is derived from an EMBL/GenBank/DDBJ whole genome shotgun (WGS) entry which is preliminary data.</text>
</comment>
<dbReference type="Proteomes" id="UP000478836">
    <property type="component" value="Unassembled WGS sequence"/>
</dbReference>
<evidence type="ECO:0000313" key="2">
    <source>
        <dbReference type="EMBL" id="KAB1866896.1"/>
    </source>
</evidence>
<dbReference type="InterPro" id="IPR036365">
    <property type="entry name" value="PGBD-like_sf"/>
</dbReference>